<proteinExistence type="predicted"/>
<dbReference type="PROSITE" id="PS00518">
    <property type="entry name" value="ZF_RING_1"/>
    <property type="match status" value="1"/>
</dbReference>
<evidence type="ECO:0000256" key="3">
    <source>
        <dbReference type="ARBA" id="ARBA00022833"/>
    </source>
</evidence>
<evidence type="ECO:0000256" key="1">
    <source>
        <dbReference type="ARBA" id="ARBA00022723"/>
    </source>
</evidence>
<name>A0ABD3NIM0_9STRA</name>
<dbReference type="Proteomes" id="UP001530400">
    <property type="component" value="Unassembled WGS sequence"/>
</dbReference>
<reference evidence="5 6" key="1">
    <citation type="submission" date="2024-10" db="EMBL/GenBank/DDBJ databases">
        <title>Updated reference genomes for cyclostephanoid diatoms.</title>
        <authorList>
            <person name="Roberts W.R."/>
            <person name="Alverson A.J."/>
        </authorList>
    </citation>
    <scope>NUCLEOTIDE SEQUENCE [LARGE SCALE GENOMIC DNA]</scope>
    <source>
        <strain evidence="5 6">AJA010-31</strain>
    </source>
</reference>
<dbReference type="GO" id="GO:0008270">
    <property type="term" value="F:zinc ion binding"/>
    <property type="evidence" value="ECO:0007669"/>
    <property type="project" value="UniProtKB-KW"/>
</dbReference>
<dbReference type="InterPro" id="IPR017907">
    <property type="entry name" value="Znf_RING_CS"/>
</dbReference>
<keyword evidence="6" id="KW-1185">Reference proteome</keyword>
<evidence type="ECO:0008006" key="7">
    <source>
        <dbReference type="Google" id="ProtNLM"/>
    </source>
</evidence>
<gene>
    <name evidence="5" type="ORF">ACHAWO_012213</name>
</gene>
<organism evidence="5 6">
    <name type="scientific">Cyclotella atomus</name>
    <dbReference type="NCBI Taxonomy" id="382360"/>
    <lineage>
        <taxon>Eukaryota</taxon>
        <taxon>Sar</taxon>
        <taxon>Stramenopiles</taxon>
        <taxon>Ochrophyta</taxon>
        <taxon>Bacillariophyta</taxon>
        <taxon>Coscinodiscophyceae</taxon>
        <taxon>Thalassiosirophycidae</taxon>
        <taxon>Stephanodiscales</taxon>
        <taxon>Stephanodiscaceae</taxon>
        <taxon>Cyclotella</taxon>
    </lineage>
</organism>
<feature type="compositionally biased region" description="Polar residues" evidence="4">
    <location>
        <begin position="510"/>
        <end position="531"/>
    </location>
</feature>
<protein>
    <recommendedName>
        <fullName evidence="7">RING-type domain-containing protein</fullName>
    </recommendedName>
</protein>
<dbReference type="EMBL" id="JALLPJ020001179">
    <property type="protein sequence ID" value="KAL3774776.1"/>
    <property type="molecule type" value="Genomic_DNA"/>
</dbReference>
<sequence>MIFFVTSFRQARTLCLCHDAVQINQASHQEAAWTGWGALQAINPKSSTEMALLCGSSASTRPDADDEGCSCHCCGVQICNTDDRVKLMPCKHLLCTLCALESQIIRRHQCQICPVDGCDKPTTSNKYIGARDGLVRSFSTAVKEEDMKNDTPTEWLINHHKPEIKAADQHNQAFVMSASMAEMNEEGELCIHTITSSFVLKVNHNKKKSDSDEVSYSVVNPMQALVEIGAFFSFLHVITKASVSHQRHLPVLSPKELMELRCRSPRLIDRALFAFGTGNAEFDPEIYFTRDNQDHQRFYLSAIVAADSIMRNLRNHPGYLQLMMNELLHRQKVSREFHDHMSRWGLSASRKYDLSARLTEAVNQMANEVIALPRDLPVAFFDNIGFIVPGRHAGYDQYTLVDIVVLTEAELKAVGFYNDENPDGRISREHAVNWADEKRALSYQEKMALVTKILSPSSEEWERFSASILENIKYVIDYMSQLTDREATHRLPRFDRIVDEVSRTEMEALQQNGYSSIASRTESNSSRQRNSFVLPRNHIPEDAVEDEVLLRPVEGSNINNRYKQNNSHVHVEHYDLSQASTVEAIILKQTELCDKLVQQWNEKVEQNPQLSTAEPPLAEHIIALGCDGQPASAARKIVQDNLRHGWGYPSDKIWVSHGGLHTVMKTLNAHGDLFYDLLNDVYSAIRDTLDKRLWILNKISDPRQAESDRSWALLAGYAVAASNLKIDLERDLSPVEVNEFMLERARQYPFCAFALLEMRMVAVAKLMRNAESKGNHGEGKGNHGEAVEYFFTAIKLALPLFAVTHKTDYVYLTQELLKQWHCASPAQRLVYGRYILTRKSSTGLSIFGDFLVELQVMDFRGDLGKVHRKGHDLAMQLLARELPNRPARSNFAHELDDPDASSTAARSSPLDA</sequence>
<evidence type="ECO:0000313" key="6">
    <source>
        <dbReference type="Proteomes" id="UP001530400"/>
    </source>
</evidence>
<evidence type="ECO:0000256" key="4">
    <source>
        <dbReference type="SAM" id="MobiDB-lite"/>
    </source>
</evidence>
<dbReference type="AlphaFoldDB" id="A0ABD3NIM0"/>
<evidence type="ECO:0000256" key="2">
    <source>
        <dbReference type="ARBA" id="ARBA00022771"/>
    </source>
</evidence>
<keyword evidence="3" id="KW-0862">Zinc</keyword>
<evidence type="ECO:0000313" key="5">
    <source>
        <dbReference type="EMBL" id="KAL3774776.1"/>
    </source>
</evidence>
<accession>A0ABD3NIM0</accession>
<feature type="region of interest" description="Disordered" evidence="4">
    <location>
        <begin position="889"/>
        <end position="912"/>
    </location>
</feature>
<keyword evidence="2" id="KW-0863">Zinc-finger</keyword>
<keyword evidence="1" id="KW-0479">Metal-binding</keyword>
<feature type="region of interest" description="Disordered" evidence="4">
    <location>
        <begin position="510"/>
        <end position="532"/>
    </location>
</feature>
<comment type="caution">
    <text evidence="5">The sequence shown here is derived from an EMBL/GenBank/DDBJ whole genome shotgun (WGS) entry which is preliminary data.</text>
</comment>